<evidence type="ECO:0000256" key="5">
    <source>
        <dbReference type="ARBA" id="ARBA00023163"/>
    </source>
</evidence>
<accession>A0A941EB56</accession>
<dbReference type="InterPro" id="IPR036388">
    <property type="entry name" value="WH-like_DNA-bd_sf"/>
</dbReference>
<dbReference type="InterPro" id="IPR013324">
    <property type="entry name" value="RNA_pol_sigma_r3/r4-like"/>
</dbReference>
<feature type="domain" description="RNA polymerase sigma factor 70 region 4 type 2" evidence="6">
    <location>
        <begin position="2"/>
        <end position="47"/>
    </location>
</feature>
<keyword evidence="5" id="KW-0804">Transcription</keyword>
<evidence type="ECO:0000256" key="1">
    <source>
        <dbReference type="ARBA" id="ARBA00010641"/>
    </source>
</evidence>
<dbReference type="Gene3D" id="1.10.10.10">
    <property type="entry name" value="Winged helix-like DNA-binding domain superfamily/Winged helix DNA-binding domain"/>
    <property type="match status" value="1"/>
</dbReference>
<dbReference type="AlphaFoldDB" id="A0A941EB56"/>
<dbReference type="Proteomes" id="UP000676325">
    <property type="component" value="Unassembled WGS sequence"/>
</dbReference>
<evidence type="ECO:0000313" key="7">
    <source>
        <dbReference type="EMBL" id="MBR7827238.1"/>
    </source>
</evidence>
<protein>
    <recommendedName>
        <fullName evidence="6">RNA polymerase sigma factor 70 region 4 type 2 domain-containing protein</fullName>
    </recommendedName>
</protein>
<sequence>MLRLPARKRACIVLRYYYDLSERETASTLGISVGTVKSQSSRGLEELAAQLRGSRAESVAVGGGRRSAAKGANR</sequence>
<keyword evidence="3" id="KW-0731">Sigma factor</keyword>
<comment type="similarity">
    <text evidence="1">Belongs to the sigma-70 factor family. ECF subfamily.</text>
</comment>
<evidence type="ECO:0000256" key="2">
    <source>
        <dbReference type="ARBA" id="ARBA00023015"/>
    </source>
</evidence>
<keyword evidence="2" id="KW-0805">Transcription regulation</keyword>
<dbReference type="PANTHER" id="PTHR43133">
    <property type="entry name" value="RNA POLYMERASE ECF-TYPE SIGMA FACTO"/>
    <property type="match status" value="1"/>
</dbReference>
<dbReference type="CDD" id="cd06171">
    <property type="entry name" value="Sigma70_r4"/>
    <property type="match status" value="1"/>
</dbReference>
<dbReference type="InterPro" id="IPR039425">
    <property type="entry name" value="RNA_pol_sigma-70-like"/>
</dbReference>
<evidence type="ECO:0000259" key="6">
    <source>
        <dbReference type="Pfam" id="PF08281"/>
    </source>
</evidence>
<keyword evidence="8" id="KW-1185">Reference proteome</keyword>
<dbReference type="GO" id="GO:0016987">
    <property type="term" value="F:sigma factor activity"/>
    <property type="evidence" value="ECO:0007669"/>
    <property type="project" value="UniProtKB-KW"/>
</dbReference>
<comment type="caution">
    <text evidence="7">The sequence shown here is derived from an EMBL/GenBank/DDBJ whole genome shotgun (WGS) entry which is preliminary data.</text>
</comment>
<reference evidence="7" key="1">
    <citation type="submission" date="2021-04" db="EMBL/GenBank/DDBJ databases">
        <title>Genome based classification of Actinospica acidithermotolerans sp. nov., an actinobacterium isolated from an Indonesian hot spring.</title>
        <authorList>
            <person name="Kusuma A.B."/>
            <person name="Putra K.E."/>
            <person name="Nafisah S."/>
            <person name="Loh J."/>
            <person name="Nouioui I."/>
            <person name="Goodfellow M."/>
        </authorList>
    </citation>
    <scope>NUCLEOTIDE SEQUENCE</scope>
    <source>
        <strain evidence="7">MGRD01-02</strain>
    </source>
</reference>
<dbReference type="Pfam" id="PF08281">
    <property type="entry name" value="Sigma70_r4_2"/>
    <property type="match status" value="1"/>
</dbReference>
<name>A0A941EB56_9ACTN</name>
<evidence type="ECO:0000256" key="3">
    <source>
        <dbReference type="ARBA" id="ARBA00023082"/>
    </source>
</evidence>
<dbReference type="PANTHER" id="PTHR43133:SF50">
    <property type="entry name" value="ECF RNA POLYMERASE SIGMA FACTOR SIGM"/>
    <property type="match status" value="1"/>
</dbReference>
<evidence type="ECO:0000256" key="4">
    <source>
        <dbReference type="ARBA" id="ARBA00023125"/>
    </source>
</evidence>
<dbReference type="GO" id="GO:0006352">
    <property type="term" value="P:DNA-templated transcription initiation"/>
    <property type="evidence" value="ECO:0007669"/>
    <property type="project" value="InterPro"/>
</dbReference>
<dbReference type="InterPro" id="IPR013249">
    <property type="entry name" value="RNA_pol_sigma70_r4_t2"/>
</dbReference>
<gene>
    <name evidence="7" type="ORF">KDK95_13050</name>
</gene>
<evidence type="ECO:0000313" key="8">
    <source>
        <dbReference type="Proteomes" id="UP000676325"/>
    </source>
</evidence>
<keyword evidence="4" id="KW-0238">DNA-binding</keyword>
<dbReference type="EMBL" id="JAGSOH010000030">
    <property type="protein sequence ID" value="MBR7827238.1"/>
    <property type="molecule type" value="Genomic_DNA"/>
</dbReference>
<dbReference type="SUPFAM" id="SSF88659">
    <property type="entry name" value="Sigma3 and sigma4 domains of RNA polymerase sigma factors"/>
    <property type="match status" value="1"/>
</dbReference>
<dbReference type="GO" id="GO:0003677">
    <property type="term" value="F:DNA binding"/>
    <property type="evidence" value="ECO:0007669"/>
    <property type="project" value="UniProtKB-KW"/>
</dbReference>
<proteinExistence type="inferred from homology"/>
<organism evidence="7 8">
    <name type="scientific">Actinospica acidithermotolerans</name>
    <dbReference type="NCBI Taxonomy" id="2828514"/>
    <lineage>
        <taxon>Bacteria</taxon>
        <taxon>Bacillati</taxon>
        <taxon>Actinomycetota</taxon>
        <taxon>Actinomycetes</taxon>
        <taxon>Catenulisporales</taxon>
        <taxon>Actinospicaceae</taxon>
        <taxon>Actinospica</taxon>
    </lineage>
</organism>